<proteinExistence type="predicted"/>
<dbReference type="OrthoDB" id="6624170at2759"/>
<dbReference type="CDD" id="cd00229">
    <property type="entry name" value="SGNH_hydrolase"/>
    <property type="match status" value="1"/>
</dbReference>
<evidence type="ECO:0008006" key="3">
    <source>
        <dbReference type="Google" id="ProtNLM"/>
    </source>
</evidence>
<organism evidence="1 2">
    <name type="scientific">Cryptotermes secundus</name>
    <dbReference type="NCBI Taxonomy" id="105785"/>
    <lineage>
        <taxon>Eukaryota</taxon>
        <taxon>Metazoa</taxon>
        <taxon>Ecdysozoa</taxon>
        <taxon>Arthropoda</taxon>
        <taxon>Hexapoda</taxon>
        <taxon>Insecta</taxon>
        <taxon>Pterygota</taxon>
        <taxon>Neoptera</taxon>
        <taxon>Polyneoptera</taxon>
        <taxon>Dictyoptera</taxon>
        <taxon>Blattodea</taxon>
        <taxon>Blattoidea</taxon>
        <taxon>Termitoidae</taxon>
        <taxon>Kalotermitidae</taxon>
        <taxon>Cryptotermitinae</taxon>
        <taxon>Cryptotermes</taxon>
    </lineage>
</organism>
<dbReference type="SUPFAM" id="SSF52266">
    <property type="entry name" value="SGNH hydrolase"/>
    <property type="match status" value="1"/>
</dbReference>
<reference evidence="1 2" key="1">
    <citation type="submission" date="2017-12" db="EMBL/GenBank/DDBJ databases">
        <title>Hemimetabolous genomes reveal molecular basis of termite eusociality.</title>
        <authorList>
            <person name="Harrison M.C."/>
            <person name="Jongepier E."/>
            <person name="Robertson H.M."/>
            <person name="Arning N."/>
            <person name="Bitard-Feildel T."/>
            <person name="Chao H."/>
            <person name="Childers C.P."/>
            <person name="Dinh H."/>
            <person name="Doddapaneni H."/>
            <person name="Dugan S."/>
            <person name="Gowin J."/>
            <person name="Greiner C."/>
            <person name="Han Y."/>
            <person name="Hu H."/>
            <person name="Hughes D.S.T."/>
            <person name="Huylmans A.-K."/>
            <person name="Kemena C."/>
            <person name="Kremer L.P.M."/>
            <person name="Lee S.L."/>
            <person name="Lopez-Ezquerra A."/>
            <person name="Mallet L."/>
            <person name="Monroy-Kuhn J.M."/>
            <person name="Moser A."/>
            <person name="Murali S.C."/>
            <person name="Muzny D.M."/>
            <person name="Otani S."/>
            <person name="Piulachs M.-D."/>
            <person name="Poelchau M."/>
            <person name="Qu J."/>
            <person name="Schaub F."/>
            <person name="Wada-Katsumata A."/>
            <person name="Worley K.C."/>
            <person name="Xie Q."/>
            <person name="Ylla G."/>
            <person name="Poulsen M."/>
            <person name="Gibbs R.A."/>
            <person name="Schal C."/>
            <person name="Richards S."/>
            <person name="Belles X."/>
            <person name="Korb J."/>
            <person name="Bornberg-Bauer E."/>
        </authorList>
    </citation>
    <scope>NUCLEOTIDE SEQUENCE [LARGE SCALE GENOMIC DNA]</scope>
    <source>
        <tissue evidence="1">Whole body</tissue>
    </source>
</reference>
<dbReference type="STRING" id="105785.A0A2J7PE44"/>
<dbReference type="InParanoid" id="A0A2J7PE44"/>
<accession>A0A2J7PE44</accession>
<gene>
    <name evidence="1" type="ORF">B7P43_G13104</name>
</gene>
<sequence>MRYHSISKERKLIILGDSHSRGIAAEIKYALGNDFEVNGTVMPGARLENIIKLSEERISTLDKKDAVIIWAGSNDIGKNETNKGLNHLKNFVINRQNTNIILITAPHRFDLQESSCVNKEVEVFNRKLHKIMKTMNNVEVLQTKLNRNDFTRHGLHLNISGKEKIAKTISNYIKNLGMKKEEFPIAMKWEENVLKRDQEVTKRKLIKDKKQVPNLNEVRSSKRLRQIPTTRKVDFLWTAD</sequence>
<dbReference type="EMBL" id="NEVH01026110">
    <property type="protein sequence ID" value="PNF14606.1"/>
    <property type="molecule type" value="Genomic_DNA"/>
</dbReference>
<name>A0A2J7PE44_9NEOP</name>
<protein>
    <recommendedName>
        <fullName evidence="3">SGNH hydrolase-type esterase domain-containing protein</fullName>
    </recommendedName>
</protein>
<dbReference type="Proteomes" id="UP000235965">
    <property type="component" value="Unassembled WGS sequence"/>
</dbReference>
<evidence type="ECO:0000313" key="2">
    <source>
        <dbReference type="Proteomes" id="UP000235965"/>
    </source>
</evidence>
<dbReference type="Gene3D" id="3.40.50.1110">
    <property type="entry name" value="SGNH hydrolase"/>
    <property type="match status" value="1"/>
</dbReference>
<evidence type="ECO:0000313" key="1">
    <source>
        <dbReference type="EMBL" id="PNF14606.1"/>
    </source>
</evidence>
<dbReference type="AlphaFoldDB" id="A0A2J7PE44"/>
<dbReference type="InterPro" id="IPR036514">
    <property type="entry name" value="SGNH_hydro_sf"/>
</dbReference>
<keyword evidence="2" id="KW-1185">Reference proteome</keyword>
<comment type="caution">
    <text evidence="1">The sequence shown here is derived from an EMBL/GenBank/DDBJ whole genome shotgun (WGS) entry which is preliminary data.</text>
</comment>